<dbReference type="InterPro" id="IPR050829">
    <property type="entry name" value="CorA_MIT"/>
</dbReference>
<feature type="transmembrane region" description="Helical" evidence="14">
    <location>
        <begin position="330"/>
        <end position="350"/>
    </location>
</feature>
<dbReference type="PANTHER" id="PTHR47685">
    <property type="entry name" value="MAGNESIUM TRANSPORT PROTEIN CORA"/>
    <property type="match status" value="1"/>
</dbReference>
<keyword evidence="5" id="KW-1003">Cell membrane</keyword>
<dbReference type="OrthoDB" id="9803416at2"/>
<dbReference type="SUPFAM" id="SSF143865">
    <property type="entry name" value="CorA soluble domain-like"/>
    <property type="match status" value="1"/>
</dbReference>
<comment type="catalytic activity">
    <reaction evidence="12">
        <text>Mg(2+)(in) = Mg(2+)(out)</text>
        <dbReference type="Rhea" id="RHEA:29827"/>
        <dbReference type="ChEBI" id="CHEBI:18420"/>
    </reaction>
</comment>
<dbReference type="Gene3D" id="3.30.460.20">
    <property type="entry name" value="CorA soluble domain-like"/>
    <property type="match status" value="1"/>
</dbReference>
<dbReference type="AlphaFoldDB" id="S5Y102"/>
<evidence type="ECO:0000313" key="16">
    <source>
        <dbReference type="Proteomes" id="UP000015480"/>
    </source>
</evidence>
<dbReference type="SUPFAM" id="SSF144083">
    <property type="entry name" value="Magnesium transport protein CorA, transmembrane region"/>
    <property type="match status" value="1"/>
</dbReference>
<sequence>MLHSYVWHANRLASVTLSRTDSTEVEDDPAVPPAPAPVSVRGKPFTSGGAVDPGRIVWVDLLDPTPEEGELVRKMTGIEIPTRAEMDEIELSARLYNEDGAEFMTATTLTALDGEDPIKLPVTFILKGPLLVTVRHAEPKPFAAFLARAQKPGSFACQQGESVMLGLLEAFIDRMADVLERVGNDVDGVSREVFRSKTSNVTKKTRDLQSLIEQIGRRGDLLTATRESLVSISRLIAYHAAPTSNERGNKENKQRIKLIQRDAASLGEHANFLSGKINFLLDATLGLINLEQNQIIKIFSVAAVVFLPPTLVASIYGMNFEIMPELKLSFGYPLAICLMILSAAMPYLYFKRRGWL</sequence>
<keyword evidence="10" id="KW-0406">Ion transport</keyword>
<keyword evidence="8" id="KW-0460">Magnesium</keyword>
<accession>S5Y102</accession>
<evidence type="ECO:0000256" key="4">
    <source>
        <dbReference type="ARBA" id="ARBA00022448"/>
    </source>
</evidence>
<evidence type="ECO:0000256" key="12">
    <source>
        <dbReference type="ARBA" id="ARBA00034269"/>
    </source>
</evidence>
<evidence type="ECO:0000256" key="1">
    <source>
        <dbReference type="ARBA" id="ARBA00004429"/>
    </source>
</evidence>
<name>S5Y102_PARAH</name>
<dbReference type="GO" id="GO:0005886">
    <property type="term" value="C:plasma membrane"/>
    <property type="evidence" value="ECO:0007669"/>
    <property type="project" value="UniProtKB-SubCell"/>
</dbReference>
<evidence type="ECO:0000256" key="3">
    <source>
        <dbReference type="ARBA" id="ARBA00019439"/>
    </source>
</evidence>
<comment type="subcellular location">
    <subcellularLocation>
        <location evidence="1">Cell inner membrane</location>
        <topology evidence="1">Multi-pass membrane protein</topology>
    </subcellularLocation>
</comment>
<dbReference type="RefSeq" id="WP_020951028.1">
    <property type="nucleotide sequence ID" value="NC_022041.1"/>
</dbReference>
<evidence type="ECO:0000313" key="15">
    <source>
        <dbReference type="EMBL" id="AGT09390.1"/>
    </source>
</evidence>
<evidence type="ECO:0000256" key="10">
    <source>
        <dbReference type="ARBA" id="ARBA00023065"/>
    </source>
</evidence>
<dbReference type="GO" id="GO:0015095">
    <property type="term" value="F:magnesium ion transmembrane transporter activity"/>
    <property type="evidence" value="ECO:0007669"/>
    <property type="project" value="TreeGrafter"/>
</dbReference>
<evidence type="ECO:0000256" key="13">
    <source>
        <dbReference type="SAM" id="MobiDB-lite"/>
    </source>
</evidence>
<dbReference type="InterPro" id="IPR045863">
    <property type="entry name" value="CorA_TM1_TM2"/>
</dbReference>
<keyword evidence="6" id="KW-0997">Cell inner membrane</keyword>
<comment type="similarity">
    <text evidence="2">Belongs to the CorA metal ion transporter (MIT) (TC 1.A.35) family.</text>
</comment>
<keyword evidence="11 14" id="KW-0472">Membrane</keyword>
<dbReference type="Gene3D" id="1.20.58.340">
    <property type="entry name" value="Magnesium transport protein CorA, transmembrane region"/>
    <property type="match status" value="2"/>
</dbReference>
<gene>
    <name evidence="15" type="ORF">JCM7686_2320</name>
</gene>
<evidence type="ECO:0000256" key="11">
    <source>
        <dbReference type="ARBA" id="ARBA00023136"/>
    </source>
</evidence>
<keyword evidence="9 14" id="KW-1133">Transmembrane helix</keyword>
<dbReference type="GO" id="GO:0015087">
    <property type="term" value="F:cobalt ion transmembrane transporter activity"/>
    <property type="evidence" value="ECO:0007669"/>
    <property type="project" value="TreeGrafter"/>
</dbReference>
<keyword evidence="16" id="KW-1185">Reference proteome</keyword>
<dbReference type="Pfam" id="PF01544">
    <property type="entry name" value="CorA"/>
    <property type="match status" value="1"/>
</dbReference>
<evidence type="ECO:0000256" key="7">
    <source>
        <dbReference type="ARBA" id="ARBA00022692"/>
    </source>
</evidence>
<dbReference type="GO" id="GO:0015099">
    <property type="term" value="F:nickel cation transmembrane transporter activity"/>
    <property type="evidence" value="ECO:0007669"/>
    <property type="project" value="TreeGrafter"/>
</dbReference>
<dbReference type="InterPro" id="IPR045861">
    <property type="entry name" value="CorA_cytoplasmic_dom"/>
</dbReference>
<evidence type="ECO:0000256" key="8">
    <source>
        <dbReference type="ARBA" id="ARBA00022842"/>
    </source>
</evidence>
<dbReference type="EMBL" id="CP006650">
    <property type="protein sequence ID" value="AGT09390.1"/>
    <property type="molecule type" value="Genomic_DNA"/>
</dbReference>
<dbReference type="KEGG" id="pami:JCM7686_2320"/>
<evidence type="ECO:0000256" key="2">
    <source>
        <dbReference type="ARBA" id="ARBA00009765"/>
    </source>
</evidence>
<evidence type="ECO:0000256" key="14">
    <source>
        <dbReference type="SAM" id="Phobius"/>
    </source>
</evidence>
<keyword evidence="4" id="KW-0813">Transport</keyword>
<protein>
    <recommendedName>
        <fullName evidence="3">Magnesium transport protein CorA</fullName>
    </recommendedName>
</protein>
<feature type="region of interest" description="Disordered" evidence="13">
    <location>
        <begin position="19"/>
        <end position="47"/>
    </location>
</feature>
<dbReference type="PANTHER" id="PTHR47685:SF1">
    <property type="entry name" value="MAGNESIUM TRANSPORT PROTEIN CORA"/>
    <property type="match status" value="1"/>
</dbReference>
<evidence type="ECO:0000256" key="5">
    <source>
        <dbReference type="ARBA" id="ARBA00022475"/>
    </source>
</evidence>
<reference evidence="15 16" key="1">
    <citation type="journal article" date="2014" name="BMC Genomics">
        <title>Architecture and functions of a multipartite genome of the methylotrophic bacterium Paracoccus aminophilus JCM 7686, containing primary and secondary chromids.</title>
        <authorList>
            <person name="Dziewit L."/>
            <person name="Czarnecki J."/>
            <person name="Wibberg D."/>
            <person name="Radlinska M."/>
            <person name="Mrozek P."/>
            <person name="Szymczak M."/>
            <person name="Schluter A."/>
            <person name="Puhler A."/>
            <person name="Bartosik D."/>
        </authorList>
    </citation>
    <scope>NUCLEOTIDE SEQUENCE [LARGE SCALE GENOMIC DNA]</scope>
    <source>
        <strain evidence="15">JCM 7686</strain>
    </source>
</reference>
<evidence type="ECO:0000256" key="6">
    <source>
        <dbReference type="ARBA" id="ARBA00022519"/>
    </source>
</evidence>
<dbReference type="HOGENOM" id="CLU_007127_5_0_5"/>
<dbReference type="FunFam" id="1.20.58.340:FF:000001">
    <property type="entry name" value="Magnesium transport protein CorA"/>
    <property type="match status" value="1"/>
</dbReference>
<dbReference type="Proteomes" id="UP000015480">
    <property type="component" value="Chromosome"/>
</dbReference>
<evidence type="ECO:0000256" key="9">
    <source>
        <dbReference type="ARBA" id="ARBA00022989"/>
    </source>
</evidence>
<keyword evidence="7 14" id="KW-0812">Transmembrane</keyword>
<dbReference type="eggNOG" id="COG0598">
    <property type="taxonomic scope" value="Bacteria"/>
</dbReference>
<feature type="transmembrane region" description="Helical" evidence="14">
    <location>
        <begin position="298"/>
        <end position="318"/>
    </location>
</feature>
<proteinExistence type="inferred from homology"/>
<dbReference type="PATRIC" id="fig|1367847.3.peg.2315"/>
<dbReference type="InterPro" id="IPR002523">
    <property type="entry name" value="MgTranspt_CorA/ZnTranspt_ZntB"/>
</dbReference>
<dbReference type="CDD" id="cd12837">
    <property type="entry name" value="EcCorA-like_u1"/>
    <property type="match status" value="1"/>
</dbReference>
<organism evidence="15 16">
    <name type="scientific">Paracoccus aminophilus JCM 7686</name>
    <dbReference type="NCBI Taxonomy" id="1367847"/>
    <lineage>
        <taxon>Bacteria</taxon>
        <taxon>Pseudomonadati</taxon>
        <taxon>Pseudomonadota</taxon>
        <taxon>Alphaproteobacteria</taxon>
        <taxon>Rhodobacterales</taxon>
        <taxon>Paracoccaceae</taxon>
        <taxon>Paracoccus</taxon>
    </lineage>
</organism>